<accession>A0AAV5VIF3</accession>
<organism evidence="1 2">
    <name type="scientific">Pristionchus fissidentatus</name>
    <dbReference type="NCBI Taxonomy" id="1538716"/>
    <lineage>
        <taxon>Eukaryota</taxon>
        <taxon>Metazoa</taxon>
        <taxon>Ecdysozoa</taxon>
        <taxon>Nematoda</taxon>
        <taxon>Chromadorea</taxon>
        <taxon>Rhabditida</taxon>
        <taxon>Rhabditina</taxon>
        <taxon>Diplogasteromorpha</taxon>
        <taxon>Diplogasteroidea</taxon>
        <taxon>Neodiplogasteridae</taxon>
        <taxon>Pristionchus</taxon>
    </lineage>
</organism>
<dbReference type="EMBL" id="BTSY01000003">
    <property type="protein sequence ID" value="GMT19294.1"/>
    <property type="molecule type" value="Genomic_DNA"/>
</dbReference>
<proteinExistence type="predicted"/>
<keyword evidence="2" id="KW-1185">Reference proteome</keyword>
<dbReference type="AlphaFoldDB" id="A0AAV5VIF3"/>
<reference evidence="1" key="1">
    <citation type="submission" date="2023-10" db="EMBL/GenBank/DDBJ databases">
        <title>Genome assembly of Pristionchus species.</title>
        <authorList>
            <person name="Yoshida K."/>
            <person name="Sommer R.J."/>
        </authorList>
    </citation>
    <scope>NUCLEOTIDE SEQUENCE</scope>
    <source>
        <strain evidence="1">RS5133</strain>
    </source>
</reference>
<dbReference type="Proteomes" id="UP001432322">
    <property type="component" value="Unassembled WGS sequence"/>
</dbReference>
<gene>
    <name evidence="1" type="ORF">PFISCL1PPCAC_10591</name>
</gene>
<comment type="caution">
    <text evidence="1">The sequence shown here is derived from an EMBL/GenBank/DDBJ whole genome shotgun (WGS) entry which is preliminary data.</text>
</comment>
<evidence type="ECO:0000313" key="2">
    <source>
        <dbReference type="Proteomes" id="UP001432322"/>
    </source>
</evidence>
<name>A0AAV5VIF3_9BILA</name>
<protein>
    <submittedName>
        <fullName evidence="1">Uncharacterized protein</fullName>
    </submittedName>
</protein>
<sequence length="78" mass="8116">GPSSSSSSSPNSSSIFAAPSRIGASSCSSTGLLFPLLSEDSCFCSRVDLRRERRGDTSKATSAALIVGQLIWRSFTVA</sequence>
<feature type="non-terminal residue" evidence="1">
    <location>
        <position position="1"/>
    </location>
</feature>
<evidence type="ECO:0000313" key="1">
    <source>
        <dbReference type="EMBL" id="GMT19294.1"/>
    </source>
</evidence>